<gene>
    <name evidence="4" type="ORF">N177_4164</name>
</gene>
<dbReference type="InterPro" id="IPR008258">
    <property type="entry name" value="Transglycosylase_SLT_dom_1"/>
</dbReference>
<feature type="compositionally biased region" description="Low complexity" evidence="2">
    <location>
        <begin position="280"/>
        <end position="293"/>
    </location>
</feature>
<dbReference type="InterPro" id="IPR023346">
    <property type="entry name" value="Lysozyme-like_dom_sf"/>
</dbReference>
<organism evidence="4 5">
    <name type="scientific">Lutibaculum baratangense AMV1</name>
    <dbReference type="NCBI Taxonomy" id="631454"/>
    <lineage>
        <taxon>Bacteria</taxon>
        <taxon>Pseudomonadati</taxon>
        <taxon>Pseudomonadota</taxon>
        <taxon>Alphaproteobacteria</taxon>
        <taxon>Hyphomicrobiales</taxon>
        <taxon>Tepidamorphaceae</taxon>
        <taxon>Lutibaculum</taxon>
    </lineage>
</organism>
<dbReference type="STRING" id="631454.N177_4164"/>
<dbReference type="OrthoDB" id="8477976at2"/>
<accession>V4RAN0</accession>
<sequence>MKFFTTLTRPTGTHLPAPGGGTGDVRQALQQASRRTGVDFDYLLGTAQRESGLNTTAKAPTSSARGLFQFIESTWLATVRDAGSALGYAEYAEKIGSDRSGRPVVKDQAARDEILRLRDDPQAAAMMAAALAQQNADAMSDGIGRTPTRGELYIAHFLGSKGAVDLVRLADRQPGANAAEAFPQAAKANHTIFYAPDGRPRSASEVYQALTQLPQAVAATGEGGDAEPVSPPAGHGLFTARNNPSQPFHSMFSDVSRGMGPIAGAVTSMWRSEGHDDTASAEPAEAVAAPQPSEAARLQMARLQEALARSDGKPLPIGPDGQGPMVGGLF</sequence>
<feature type="domain" description="Transglycosylase SLT" evidence="3">
    <location>
        <begin position="29"/>
        <end position="79"/>
    </location>
</feature>
<dbReference type="Pfam" id="PF01464">
    <property type="entry name" value="SLT"/>
    <property type="match status" value="1"/>
</dbReference>
<comment type="similarity">
    <text evidence="1">Belongs to the virb1 family.</text>
</comment>
<feature type="region of interest" description="Disordered" evidence="2">
    <location>
        <begin position="309"/>
        <end position="330"/>
    </location>
</feature>
<feature type="compositionally biased region" description="Polar residues" evidence="2">
    <location>
        <begin position="1"/>
        <end position="11"/>
    </location>
</feature>
<feature type="region of interest" description="Disordered" evidence="2">
    <location>
        <begin position="272"/>
        <end position="293"/>
    </location>
</feature>
<evidence type="ECO:0000256" key="1">
    <source>
        <dbReference type="ARBA" id="ARBA00009387"/>
    </source>
</evidence>
<dbReference type="Proteomes" id="UP000017819">
    <property type="component" value="Unassembled WGS sequence"/>
</dbReference>
<dbReference type="EMBL" id="AWXZ01000044">
    <property type="protein sequence ID" value="ESR22434.1"/>
    <property type="molecule type" value="Genomic_DNA"/>
</dbReference>
<protein>
    <recommendedName>
        <fullName evidence="3">Transglycosylase SLT domain-containing protein</fullName>
    </recommendedName>
</protein>
<reference evidence="4 5" key="1">
    <citation type="journal article" date="2014" name="Genome Announc.">
        <title>Draft Genome Sequence of Lutibaculum baratangense Strain AMV1T, Isolated from a Mud Volcano in Andamans, India.</title>
        <authorList>
            <person name="Singh A."/>
            <person name="Sreenivas A."/>
            <person name="Sathyanarayana Reddy G."/>
            <person name="Pinnaka A.K."/>
            <person name="Shivaji S."/>
        </authorList>
    </citation>
    <scope>NUCLEOTIDE SEQUENCE [LARGE SCALE GENOMIC DNA]</scope>
    <source>
        <strain evidence="4 5">AMV1</strain>
    </source>
</reference>
<evidence type="ECO:0000313" key="4">
    <source>
        <dbReference type="EMBL" id="ESR22434.1"/>
    </source>
</evidence>
<dbReference type="eggNOG" id="COG0741">
    <property type="taxonomic scope" value="Bacteria"/>
</dbReference>
<proteinExistence type="inferred from homology"/>
<dbReference type="SUPFAM" id="SSF53955">
    <property type="entry name" value="Lysozyme-like"/>
    <property type="match status" value="1"/>
</dbReference>
<dbReference type="Gene3D" id="1.10.530.10">
    <property type="match status" value="1"/>
</dbReference>
<comment type="caution">
    <text evidence="4">The sequence shown here is derived from an EMBL/GenBank/DDBJ whole genome shotgun (WGS) entry which is preliminary data.</text>
</comment>
<dbReference type="PATRIC" id="fig|631454.5.peg.4108"/>
<evidence type="ECO:0000313" key="5">
    <source>
        <dbReference type="Proteomes" id="UP000017819"/>
    </source>
</evidence>
<feature type="compositionally biased region" description="Gly residues" evidence="2">
    <location>
        <begin position="320"/>
        <end position="330"/>
    </location>
</feature>
<keyword evidence="5" id="KW-1185">Reference proteome</keyword>
<evidence type="ECO:0000259" key="3">
    <source>
        <dbReference type="Pfam" id="PF01464"/>
    </source>
</evidence>
<dbReference type="AlphaFoldDB" id="V4RAN0"/>
<dbReference type="RefSeq" id="WP_023434266.1">
    <property type="nucleotide sequence ID" value="NZ_AWXZ01000044.1"/>
</dbReference>
<feature type="region of interest" description="Disordered" evidence="2">
    <location>
        <begin position="1"/>
        <end position="22"/>
    </location>
</feature>
<name>V4RAN0_9HYPH</name>
<evidence type="ECO:0000256" key="2">
    <source>
        <dbReference type="SAM" id="MobiDB-lite"/>
    </source>
</evidence>